<dbReference type="Pfam" id="PF00082">
    <property type="entry name" value="Peptidase_S8"/>
    <property type="match status" value="1"/>
</dbReference>
<dbReference type="PROSITE" id="PS51892">
    <property type="entry name" value="SUBTILASE"/>
    <property type="match status" value="1"/>
</dbReference>
<dbReference type="InterPro" id="IPR050131">
    <property type="entry name" value="Peptidase_S8_subtilisin-like"/>
</dbReference>
<evidence type="ECO:0000256" key="5">
    <source>
        <dbReference type="PROSITE-ProRule" id="PRU01240"/>
    </source>
</evidence>
<reference evidence="9" key="1">
    <citation type="journal article" date="2019" name="Int. J. Syst. Evol. Microbiol.">
        <title>The Global Catalogue of Microorganisms (GCM) 10K type strain sequencing project: providing services to taxonomists for standard genome sequencing and annotation.</title>
        <authorList>
            <consortium name="The Broad Institute Genomics Platform"/>
            <consortium name="The Broad Institute Genome Sequencing Center for Infectious Disease"/>
            <person name="Wu L."/>
            <person name="Ma J."/>
        </authorList>
    </citation>
    <scope>NUCLEOTIDE SEQUENCE [LARGE SCALE GENOMIC DNA]</scope>
    <source>
        <strain evidence="9">CGMCC 1.13681</strain>
    </source>
</reference>
<accession>A0ABW2GPP6</accession>
<dbReference type="PROSITE" id="PS00136">
    <property type="entry name" value="SUBTILASE_ASP"/>
    <property type="match status" value="1"/>
</dbReference>
<evidence type="ECO:0000256" key="2">
    <source>
        <dbReference type="ARBA" id="ARBA00022670"/>
    </source>
</evidence>
<dbReference type="Proteomes" id="UP001596413">
    <property type="component" value="Unassembled WGS sequence"/>
</dbReference>
<evidence type="ECO:0000256" key="1">
    <source>
        <dbReference type="ARBA" id="ARBA00011073"/>
    </source>
</evidence>
<protein>
    <submittedName>
        <fullName evidence="8">S8 family peptidase</fullName>
    </submittedName>
</protein>
<evidence type="ECO:0000256" key="3">
    <source>
        <dbReference type="ARBA" id="ARBA00022801"/>
    </source>
</evidence>
<dbReference type="PROSITE" id="PS51318">
    <property type="entry name" value="TAT"/>
    <property type="match status" value="1"/>
</dbReference>
<evidence type="ECO:0000259" key="7">
    <source>
        <dbReference type="Pfam" id="PF00082"/>
    </source>
</evidence>
<dbReference type="InterPro" id="IPR034193">
    <property type="entry name" value="PCSK9_ProteinaseK-like"/>
</dbReference>
<dbReference type="InterPro" id="IPR015500">
    <property type="entry name" value="Peptidase_S8_subtilisin-rel"/>
</dbReference>
<dbReference type="InterPro" id="IPR000209">
    <property type="entry name" value="Peptidase_S8/S53_dom"/>
</dbReference>
<dbReference type="Gene3D" id="3.40.50.200">
    <property type="entry name" value="Peptidase S8/S53 domain"/>
    <property type="match status" value="1"/>
</dbReference>
<dbReference type="EMBL" id="JBHSZO010000044">
    <property type="protein sequence ID" value="MFC7220902.1"/>
    <property type="molecule type" value="Genomic_DNA"/>
</dbReference>
<evidence type="ECO:0000313" key="8">
    <source>
        <dbReference type="EMBL" id="MFC7220902.1"/>
    </source>
</evidence>
<dbReference type="PANTHER" id="PTHR43806:SF11">
    <property type="entry name" value="CEREVISIN-RELATED"/>
    <property type="match status" value="1"/>
</dbReference>
<comment type="caution">
    <text evidence="5">Lacks conserved residue(s) required for the propagation of feature annotation.</text>
</comment>
<comment type="similarity">
    <text evidence="1 5">Belongs to the peptidase S8 family.</text>
</comment>
<name>A0ABW2GPP6_9ACTN</name>
<keyword evidence="9" id="KW-1185">Reference proteome</keyword>
<keyword evidence="4" id="KW-0720">Serine protease</keyword>
<dbReference type="InterPro" id="IPR036852">
    <property type="entry name" value="Peptidase_S8/S53_dom_sf"/>
</dbReference>
<evidence type="ECO:0000313" key="9">
    <source>
        <dbReference type="Proteomes" id="UP001596413"/>
    </source>
</evidence>
<evidence type="ECO:0000256" key="6">
    <source>
        <dbReference type="SAM" id="SignalP"/>
    </source>
</evidence>
<gene>
    <name evidence="8" type="ORF">ACFQLX_22480</name>
</gene>
<feature type="signal peptide" evidence="6">
    <location>
        <begin position="1"/>
        <end position="29"/>
    </location>
</feature>
<sequence>MPAAPPTFRRRAVAVAAATGAVLGAGLLAGPGAEATGSVANSASPQAVSGSYLVLFEEGERPDVAAEYGVRVVESYGSALNGVLIQAGRGQARRLAADPAVRLVEQNTTLRRGAPSRPRTQPGVSCGLDRIDQRELPLDGTYRYPPSAGAGVDVYIVDTGIDYGHPDLAPRATPGFDAFGGDGGDGHGNGTLMAGIVGGTEYGVAKKSQLISVKVLDAQGGGTLAGVVGGIDWITEHASGPSVANFVIGAPVSDVLDEAIRASIKSGVTYAVSAGASSDDVDNSSPAHVREAITVGSSDCADNVASFSNYGQGLDLYAPGVEITSDWPGGTTNSDSGTSVSAAHVAGAAAVYLNRHPGAGPDEVAAALDGAAVTGALSAVPAGGSPNKLLQLVR</sequence>
<proteinExistence type="inferred from homology"/>
<feature type="chain" id="PRO_5046990305" evidence="6">
    <location>
        <begin position="30"/>
        <end position="394"/>
    </location>
</feature>
<keyword evidence="6" id="KW-0732">Signal</keyword>
<keyword evidence="3" id="KW-0378">Hydrolase</keyword>
<dbReference type="InterPro" id="IPR006311">
    <property type="entry name" value="TAT_signal"/>
</dbReference>
<dbReference type="SUPFAM" id="SSF54897">
    <property type="entry name" value="Protease propeptides/inhibitors"/>
    <property type="match status" value="1"/>
</dbReference>
<dbReference type="SUPFAM" id="SSF52743">
    <property type="entry name" value="Subtilisin-like"/>
    <property type="match status" value="1"/>
</dbReference>
<evidence type="ECO:0000256" key="4">
    <source>
        <dbReference type="ARBA" id="ARBA00022825"/>
    </source>
</evidence>
<organism evidence="8 9">
    <name type="scientific">Streptomyces polyrhachis</name>
    <dbReference type="NCBI Taxonomy" id="1282885"/>
    <lineage>
        <taxon>Bacteria</taxon>
        <taxon>Bacillati</taxon>
        <taxon>Actinomycetota</taxon>
        <taxon>Actinomycetes</taxon>
        <taxon>Kitasatosporales</taxon>
        <taxon>Streptomycetaceae</taxon>
        <taxon>Streptomyces</taxon>
    </lineage>
</organism>
<dbReference type="CDD" id="cd04077">
    <property type="entry name" value="Peptidases_S8_PCSK9_ProteinaseK_like"/>
    <property type="match status" value="1"/>
</dbReference>
<comment type="caution">
    <text evidence="8">The sequence shown here is derived from an EMBL/GenBank/DDBJ whole genome shotgun (WGS) entry which is preliminary data.</text>
</comment>
<dbReference type="InterPro" id="IPR023827">
    <property type="entry name" value="Peptidase_S8_Asp-AS"/>
</dbReference>
<dbReference type="PRINTS" id="PR00723">
    <property type="entry name" value="SUBTILISIN"/>
</dbReference>
<dbReference type="PANTHER" id="PTHR43806">
    <property type="entry name" value="PEPTIDASE S8"/>
    <property type="match status" value="1"/>
</dbReference>
<dbReference type="RefSeq" id="WP_386417892.1">
    <property type="nucleotide sequence ID" value="NZ_JBHSZO010000044.1"/>
</dbReference>
<feature type="domain" description="Peptidase S8/S53" evidence="7">
    <location>
        <begin position="149"/>
        <end position="372"/>
    </location>
</feature>
<keyword evidence="2" id="KW-0645">Protease</keyword>